<protein>
    <submittedName>
        <fullName evidence="2">Uncharacterized protein</fullName>
    </submittedName>
</protein>
<organism evidence="2 3">
    <name type="scientific">Iris pallida</name>
    <name type="common">Sweet iris</name>
    <dbReference type="NCBI Taxonomy" id="29817"/>
    <lineage>
        <taxon>Eukaryota</taxon>
        <taxon>Viridiplantae</taxon>
        <taxon>Streptophyta</taxon>
        <taxon>Embryophyta</taxon>
        <taxon>Tracheophyta</taxon>
        <taxon>Spermatophyta</taxon>
        <taxon>Magnoliopsida</taxon>
        <taxon>Liliopsida</taxon>
        <taxon>Asparagales</taxon>
        <taxon>Iridaceae</taxon>
        <taxon>Iridoideae</taxon>
        <taxon>Irideae</taxon>
        <taxon>Iris</taxon>
    </lineage>
</organism>
<evidence type="ECO:0000313" key="3">
    <source>
        <dbReference type="Proteomes" id="UP001140949"/>
    </source>
</evidence>
<proteinExistence type="predicted"/>
<keyword evidence="1" id="KW-1133">Transmembrane helix</keyword>
<comment type="caution">
    <text evidence="2">The sequence shown here is derived from an EMBL/GenBank/DDBJ whole genome shotgun (WGS) entry which is preliminary data.</text>
</comment>
<name>A0AAX6FG01_IRIPA</name>
<keyword evidence="1" id="KW-0812">Transmembrane</keyword>
<keyword evidence="3" id="KW-1185">Reference proteome</keyword>
<reference evidence="2" key="2">
    <citation type="submission" date="2023-04" db="EMBL/GenBank/DDBJ databases">
        <authorList>
            <person name="Bruccoleri R.E."/>
            <person name="Oakeley E.J."/>
            <person name="Faust A.-M."/>
            <person name="Dessus-Babus S."/>
            <person name="Altorfer M."/>
            <person name="Burckhardt D."/>
            <person name="Oertli M."/>
            <person name="Naumann U."/>
            <person name="Petersen F."/>
            <person name="Wong J."/>
        </authorList>
    </citation>
    <scope>NUCLEOTIDE SEQUENCE</scope>
    <source>
        <strain evidence="2">GSM-AAB239-AS_SAM_17_03QT</strain>
        <tissue evidence="2">Leaf</tissue>
    </source>
</reference>
<feature type="transmembrane region" description="Helical" evidence="1">
    <location>
        <begin position="7"/>
        <end position="28"/>
    </location>
</feature>
<evidence type="ECO:0000313" key="2">
    <source>
        <dbReference type="EMBL" id="KAJ6814885.1"/>
    </source>
</evidence>
<dbReference type="AlphaFoldDB" id="A0AAX6FG01"/>
<reference evidence="2" key="1">
    <citation type="journal article" date="2023" name="GigaByte">
        <title>Genome assembly of the bearded iris, Iris pallida Lam.</title>
        <authorList>
            <person name="Bruccoleri R.E."/>
            <person name="Oakeley E.J."/>
            <person name="Faust A.M.E."/>
            <person name="Altorfer M."/>
            <person name="Dessus-Babus S."/>
            <person name="Burckhardt D."/>
            <person name="Oertli M."/>
            <person name="Naumann U."/>
            <person name="Petersen F."/>
            <person name="Wong J."/>
        </authorList>
    </citation>
    <scope>NUCLEOTIDE SEQUENCE</scope>
    <source>
        <strain evidence="2">GSM-AAB239-AS_SAM_17_03QT</strain>
    </source>
</reference>
<evidence type="ECO:0000256" key="1">
    <source>
        <dbReference type="SAM" id="Phobius"/>
    </source>
</evidence>
<gene>
    <name evidence="2" type="ORF">M6B38_137155</name>
</gene>
<accession>A0AAX6FG01</accession>
<dbReference type="EMBL" id="JANAVB010029594">
    <property type="protein sequence ID" value="KAJ6814885.1"/>
    <property type="molecule type" value="Genomic_DNA"/>
</dbReference>
<dbReference type="Proteomes" id="UP001140949">
    <property type="component" value="Unassembled WGS sequence"/>
</dbReference>
<keyword evidence="1" id="KW-0472">Membrane</keyword>
<sequence>MIGLSKSCGILVGLVVYILDLWLCIGYWLVFGRAGSNTSIFWILGLCWTGTASRLGCPSYKEGAAQIFGKIFQNNSI</sequence>